<evidence type="ECO:0000256" key="1">
    <source>
        <dbReference type="SAM" id="Phobius"/>
    </source>
</evidence>
<evidence type="ECO:0000313" key="3">
    <source>
        <dbReference type="Proteomes" id="UP000605784"/>
    </source>
</evidence>
<dbReference type="RefSeq" id="WP_188996570.1">
    <property type="nucleotide sequence ID" value="NZ_BMOU01000002.1"/>
</dbReference>
<name>A0A830GND4_9EURY</name>
<proteinExistence type="predicted"/>
<comment type="caution">
    <text evidence="2">The sequence shown here is derived from an EMBL/GenBank/DDBJ whole genome shotgun (WGS) entry which is preliminary data.</text>
</comment>
<dbReference type="AlphaFoldDB" id="A0A830GND4"/>
<dbReference type="EMBL" id="BMOU01000002">
    <property type="protein sequence ID" value="GGN92932.1"/>
    <property type="molecule type" value="Genomic_DNA"/>
</dbReference>
<reference evidence="2" key="1">
    <citation type="journal article" date="2014" name="Int. J. Syst. Evol. Microbiol.">
        <title>Complete genome sequence of Corynebacterium casei LMG S-19264T (=DSM 44701T), isolated from a smear-ripened cheese.</title>
        <authorList>
            <consortium name="US DOE Joint Genome Institute (JGI-PGF)"/>
            <person name="Walter F."/>
            <person name="Albersmeier A."/>
            <person name="Kalinowski J."/>
            <person name="Ruckert C."/>
        </authorList>
    </citation>
    <scope>NUCLEOTIDE SEQUENCE</scope>
    <source>
        <strain evidence="2">JCM 17820</strain>
    </source>
</reference>
<reference evidence="2" key="2">
    <citation type="submission" date="2020-09" db="EMBL/GenBank/DDBJ databases">
        <authorList>
            <person name="Sun Q."/>
            <person name="Ohkuma M."/>
        </authorList>
    </citation>
    <scope>NUCLEOTIDE SEQUENCE</scope>
    <source>
        <strain evidence="2">JCM 17820</strain>
    </source>
</reference>
<organism evidence="2 3">
    <name type="scientific">Haloarcula pellucida</name>
    <dbReference type="NCBI Taxonomy" id="1427151"/>
    <lineage>
        <taxon>Archaea</taxon>
        <taxon>Methanobacteriati</taxon>
        <taxon>Methanobacteriota</taxon>
        <taxon>Stenosarchaea group</taxon>
        <taxon>Halobacteria</taxon>
        <taxon>Halobacteriales</taxon>
        <taxon>Haloarculaceae</taxon>
        <taxon>Haloarcula</taxon>
    </lineage>
</organism>
<feature type="transmembrane region" description="Helical" evidence="1">
    <location>
        <begin position="41"/>
        <end position="59"/>
    </location>
</feature>
<feature type="transmembrane region" description="Helical" evidence="1">
    <location>
        <begin position="12"/>
        <end position="35"/>
    </location>
</feature>
<keyword evidence="3" id="KW-1185">Reference proteome</keyword>
<keyword evidence="1" id="KW-0812">Transmembrane</keyword>
<sequence>MSTARPLPIGPRVTHGAVSLVTGFLAGLALFLAVGATADDAVFSALSLALVVTVSRTLIR</sequence>
<evidence type="ECO:0000313" key="2">
    <source>
        <dbReference type="EMBL" id="GGN92932.1"/>
    </source>
</evidence>
<keyword evidence="1" id="KW-1133">Transmembrane helix</keyword>
<gene>
    <name evidence="2" type="ORF">GCM10009030_17780</name>
</gene>
<keyword evidence="1" id="KW-0472">Membrane</keyword>
<protein>
    <submittedName>
        <fullName evidence="2">Uncharacterized protein</fullName>
    </submittedName>
</protein>
<dbReference type="Proteomes" id="UP000605784">
    <property type="component" value="Unassembled WGS sequence"/>
</dbReference>
<accession>A0A830GND4</accession>